<gene>
    <name evidence="1" type="ORF">ARGLB_054_00540</name>
</gene>
<dbReference type="STRING" id="1077972.ARGLB_054_00540"/>
<dbReference type="EMBL" id="BAEG01000054">
    <property type="protein sequence ID" value="GAB14050.1"/>
    <property type="molecule type" value="Genomic_DNA"/>
</dbReference>
<proteinExistence type="predicted"/>
<dbReference type="AlphaFoldDB" id="H0QMJ9"/>
<evidence type="ECO:0000313" key="1">
    <source>
        <dbReference type="EMBL" id="GAB14050.1"/>
    </source>
</evidence>
<sequence>MMANRPKMPMPELFSTDTTAAAWLAAGVAIGLVQLDSVMVADDDGSGLEEAEVTGTAAGVAT</sequence>
<reference evidence="1 2" key="1">
    <citation type="submission" date="2011-12" db="EMBL/GenBank/DDBJ databases">
        <title>Whole genome shotgun sequence of Arthrobacter globiformis NBRC 12137.</title>
        <authorList>
            <person name="Miyazawa S."/>
            <person name="Hosoyama A."/>
            <person name="Tsuchikane K."/>
            <person name="Katsumata H."/>
            <person name="Yamazaki S."/>
            <person name="Fujita N."/>
        </authorList>
    </citation>
    <scope>NUCLEOTIDE SEQUENCE [LARGE SCALE GENOMIC DNA]</scope>
    <source>
        <strain evidence="1 2">NBRC 12137</strain>
    </source>
</reference>
<organism evidence="1 2">
    <name type="scientific">Arthrobacter globiformis (strain ATCC 8010 / DSM 20124 / JCM 1332 / NBRC 12137 / NCIMB 8907 / NRRL B-2979 / 168)</name>
    <dbReference type="NCBI Taxonomy" id="1077972"/>
    <lineage>
        <taxon>Bacteria</taxon>
        <taxon>Bacillati</taxon>
        <taxon>Actinomycetota</taxon>
        <taxon>Actinomycetes</taxon>
        <taxon>Micrococcales</taxon>
        <taxon>Micrococcaceae</taxon>
        <taxon>Arthrobacter</taxon>
    </lineage>
</organism>
<dbReference type="Proteomes" id="UP000003828">
    <property type="component" value="Unassembled WGS sequence"/>
</dbReference>
<keyword evidence="2" id="KW-1185">Reference proteome</keyword>
<comment type="caution">
    <text evidence="1">The sequence shown here is derived from an EMBL/GenBank/DDBJ whole genome shotgun (WGS) entry which is preliminary data.</text>
</comment>
<protein>
    <submittedName>
        <fullName evidence="1">Uncharacterized protein</fullName>
    </submittedName>
</protein>
<accession>H0QMJ9</accession>
<evidence type="ECO:0000313" key="2">
    <source>
        <dbReference type="Proteomes" id="UP000003828"/>
    </source>
</evidence>
<name>H0QMJ9_ARTG1</name>